<dbReference type="AlphaFoldDB" id="A0A3L6S7S8"/>
<dbReference type="PANTHER" id="PTHR37212:SF2">
    <property type="entry name" value="ACTIN PROTEIN 2_3 COMPLEX SUBUNIT-LIKE PROTEIN"/>
    <property type="match status" value="1"/>
</dbReference>
<comment type="caution">
    <text evidence="2">The sequence shown here is derived from an EMBL/GenBank/DDBJ whole genome shotgun (WGS) entry which is preliminary data.</text>
</comment>
<sequence length="886" mass="98670">MAAMKAPEPAAPQRPTRPRVAETPQGRQQGTTSEHEGSARAHEPRMRRRLHRRRQSARADGACGGSHGHGETALLHVHARRKKVIGLDDLLLDYFETGKDKLKAKATKSNHRPRGYGSDDENTDVGRMRLRFASYLRTAKGLDARDDVPPWGQQIFGCQKAPSNLSDMGVEACQVLQSFCVSEHLGFDLEIQQGWNLLTLLILLYCSICLFSPSESEELLVIVISLLLDRGLEGLLLILGDCLNSLVLYFNLYFNTSEWESSCVMVAESIAQRVTMDLNCSRIVDCITTITGTNVRGKFLRSQLALQLLKINFGLKVEPENAEKVGNVEKILKLVTSINVKEKECDLFRLYVHLVLMDNLLFSSDAFRDKTMFVDTWRNYLRNCSTQIEFRNWRLYAPKVRNKASYLLQGAVFRKSGDDGNLSPRKLAFPIHSSIGIVHCYDYDYGVARHYVSSAAVRLDYTNCNADMRKGRNNSDKNQNIDKAILAMIRWDKWFGLPPVVVVPGYASNKLDARLTELYRPSSPLCAARTGRGWFRLFLDSAALEDPAGVRCFAERMTAAYDAASDDYHNAPGVETRVPFFGSVRAFRYPDPERRNFSYMDRFLSRLERAGYRDGETLFGAPYDFRYAVAPPGHPSRAGDAFFARLKGLVEQASRRNGGRPVTIVAHSYGGTLAHQFLLRRPLAWRRRFVRRFVPVAAPWGGVVLGMLTLVSGNSLGLPFVDPLALRDEYRSLQSSLWPLPSPGVFGAARPLVTTRSRAYTAHDMAAFLEDIGMGAAVGSYESRVLPLFRGLPPSPRVPVACVVGIGVDTPEMLAYPGDGFDAAPRMVMGDGDGLVNLASLVAVDPAWRRPAAQFSMVKVRNVSHTGLLVDDRALAVIITAILRPN</sequence>
<dbReference type="Gene3D" id="3.40.50.1820">
    <property type="entry name" value="alpha/beta hydrolase"/>
    <property type="match status" value="1"/>
</dbReference>
<protein>
    <submittedName>
        <fullName evidence="2">Lecithin-cholesterol acyltransferase-like 1</fullName>
    </submittedName>
</protein>
<dbReference type="OrthoDB" id="662916at2759"/>
<name>A0A3L6S7S8_PANMI</name>
<dbReference type="GO" id="GO:0008374">
    <property type="term" value="F:O-acyltransferase activity"/>
    <property type="evidence" value="ECO:0007669"/>
    <property type="project" value="InterPro"/>
</dbReference>
<gene>
    <name evidence="2" type="ORF">C2845_PM02G18480</name>
</gene>
<dbReference type="Pfam" id="PF02450">
    <property type="entry name" value="LCAT"/>
    <property type="match status" value="1"/>
</dbReference>
<feature type="region of interest" description="Disordered" evidence="1">
    <location>
        <begin position="1"/>
        <end position="69"/>
    </location>
</feature>
<dbReference type="Proteomes" id="UP000275267">
    <property type="component" value="Unassembled WGS sequence"/>
</dbReference>
<feature type="compositionally biased region" description="Basic residues" evidence="1">
    <location>
        <begin position="45"/>
        <end position="56"/>
    </location>
</feature>
<feature type="compositionally biased region" description="Basic and acidic residues" evidence="1">
    <location>
        <begin position="33"/>
        <end position="44"/>
    </location>
</feature>
<organism evidence="2 3">
    <name type="scientific">Panicum miliaceum</name>
    <name type="common">Proso millet</name>
    <name type="synonym">Broomcorn millet</name>
    <dbReference type="NCBI Taxonomy" id="4540"/>
    <lineage>
        <taxon>Eukaryota</taxon>
        <taxon>Viridiplantae</taxon>
        <taxon>Streptophyta</taxon>
        <taxon>Embryophyta</taxon>
        <taxon>Tracheophyta</taxon>
        <taxon>Spermatophyta</taxon>
        <taxon>Magnoliopsida</taxon>
        <taxon>Liliopsida</taxon>
        <taxon>Poales</taxon>
        <taxon>Poaceae</taxon>
        <taxon>PACMAD clade</taxon>
        <taxon>Panicoideae</taxon>
        <taxon>Panicodae</taxon>
        <taxon>Paniceae</taxon>
        <taxon>Panicinae</taxon>
        <taxon>Panicum</taxon>
        <taxon>Panicum sect. Panicum</taxon>
    </lineage>
</organism>
<keyword evidence="3" id="KW-1185">Reference proteome</keyword>
<evidence type="ECO:0000256" key="1">
    <source>
        <dbReference type="SAM" id="MobiDB-lite"/>
    </source>
</evidence>
<dbReference type="SUPFAM" id="SSF53474">
    <property type="entry name" value="alpha/beta-Hydrolases"/>
    <property type="match status" value="1"/>
</dbReference>
<dbReference type="InterPro" id="IPR029058">
    <property type="entry name" value="AB_hydrolase_fold"/>
</dbReference>
<dbReference type="STRING" id="4540.A0A3L6S7S8"/>
<dbReference type="InterPro" id="IPR003386">
    <property type="entry name" value="LACT/PDAT_acylTrfase"/>
</dbReference>
<evidence type="ECO:0000313" key="2">
    <source>
        <dbReference type="EMBL" id="RLN17027.1"/>
    </source>
</evidence>
<accession>A0A3L6S7S8</accession>
<dbReference type="EMBL" id="PQIB02000005">
    <property type="protein sequence ID" value="RLN17027.1"/>
    <property type="molecule type" value="Genomic_DNA"/>
</dbReference>
<evidence type="ECO:0000313" key="3">
    <source>
        <dbReference type="Proteomes" id="UP000275267"/>
    </source>
</evidence>
<dbReference type="GO" id="GO:0006629">
    <property type="term" value="P:lipid metabolic process"/>
    <property type="evidence" value="ECO:0007669"/>
    <property type="project" value="InterPro"/>
</dbReference>
<dbReference type="PANTHER" id="PTHR37212">
    <property type="entry name" value="ACTIN PROTEIN 2/3 COMPLEX SUBUNIT-LIKE PROTEIN"/>
    <property type="match status" value="1"/>
</dbReference>
<reference evidence="3" key="1">
    <citation type="journal article" date="2019" name="Nat. Commun.">
        <title>The genome of broomcorn millet.</title>
        <authorList>
            <person name="Zou C."/>
            <person name="Miki D."/>
            <person name="Li D."/>
            <person name="Tang Q."/>
            <person name="Xiao L."/>
            <person name="Rajput S."/>
            <person name="Deng P."/>
            <person name="Jia W."/>
            <person name="Huang R."/>
            <person name="Zhang M."/>
            <person name="Sun Y."/>
            <person name="Hu J."/>
            <person name="Fu X."/>
            <person name="Schnable P.S."/>
            <person name="Li F."/>
            <person name="Zhang H."/>
            <person name="Feng B."/>
            <person name="Zhu X."/>
            <person name="Liu R."/>
            <person name="Schnable J.C."/>
            <person name="Zhu J.-K."/>
            <person name="Zhang H."/>
        </authorList>
    </citation>
    <scope>NUCLEOTIDE SEQUENCE [LARGE SCALE GENOMIC DNA]</scope>
</reference>
<proteinExistence type="predicted"/>